<evidence type="ECO:0000313" key="2">
    <source>
        <dbReference type="EMBL" id="CAI8020840.1"/>
    </source>
</evidence>
<proteinExistence type="predicted"/>
<feature type="compositionally biased region" description="Polar residues" evidence="1">
    <location>
        <begin position="44"/>
        <end position="54"/>
    </location>
</feature>
<dbReference type="Proteomes" id="UP001174909">
    <property type="component" value="Unassembled WGS sequence"/>
</dbReference>
<evidence type="ECO:0000256" key="1">
    <source>
        <dbReference type="SAM" id="MobiDB-lite"/>
    </source>
</evidence>
<comment type="caution">
    <text evidence="2">The sequence shown here is derived from an EMBL/GenBank/DDBJ whole genome shotgun (WGS) entry which is preliminary data.</text>
</comment>
<name>A0AA35RZV9_GEOBA</name>
<protein>
    <submittedName>
        <fullName evidence="2">Uncharacterized protein</fullName>
    </submittedName>
</protein>
<keyword evidence="3" id="KW-1185">Reference proteome</keyword>
<dbReference type="EMBL" id="CASHTH010001850">
    <property type="protein sequence ID" value="CAI8020840.1"/>
    <property type="molecule type" value="Genomic_DNA"/>
</dbReference>
<gene>
    <name evidence="2" type="ORF">GBAR_LOCUS12424</name>
</gene>
<accession>A0AA35RZV9</accession>
<feature type="region of interest" description="Disordered" evidence="1">
    <location>
        <begin position="44"/>
        <end position="64"/>
    </location>
</feature>
<reference evidence="2" key="1">
    <citation type="submission" date="2023-03" db="EMBL/GenBank/DDBJ databases">
        <authorList>
            <person name="Steffen K."/>
            <person name="Cardenas P."/>
        </authorList>
    </citation>
    <scope>NUCLEOTIDE SEQUENCE</scope>
</reference>
<sequence length="100" mass="11084">MANTADDWLYNDDLDVSLPGRGRLDTDSQTLDGEDLLDDMLTAPSSATLRTDTPTNDDELLGPISHDTTDTIIEGLSSHVMTFPNQFVCFSFLHPYPIHE</sequence>
<organism evidence="2 3">
    <name type="scientific">Geodia barretti</name>
    <name type="common">Barrett's horny sponge</name>
    <dbReference type="NCBI Taxonomy" id="519541"/>
    <lineage>
        <taxon>Eukaryota</taxon>
        <taxon>Metazoa</taxon>
        <taxon>Porifera</taxon>
        <taxon>Demospongiae</taxon>
        <taxon>Heteroscleromorpha</taxon>
        <taxon>Tetractinellida</taxon>
        <taxon>Astrophorina</taxon>
        <taxon>Geodiidae</taxon>
        <taxon>Geodia</taxon>
    </lineage>
</organism>
<evidence type="ECO:0000313" key="3">
    <source>
        <dbReference type="Proteomes" id="UP001174909"/>
    </source>
</evidence>
<dbReference type="AlphaFoldDB" id="A0AA35RZV9"/>